<evidence type="ECO:0000256" key="4">
    <source>
        <dbReference type="ARBA" id="ARBA00022679"/>
    </source>
</evidence>
<keyword evidence="6 8" id="KW-1133">Transmembrane helix</keyword>
<protein>
    <submittedName>
        <fullName evidence="10">Glycosyltransferase family 39 protein</fullName>
    </submittedName>
</protein>
<keyword evidence="4 10" id="KW-0808">Transferase</keyword>
<reference evidence="10 11" key="1">
    <citation type="submission" date="2020-08" db="EMBL/GenBank/DDBJ databases">
        <title>Hymenobacter sp. S2-20-2 genome sequencing.</title>
        <authorList>
            <person name="Jin L."/>
        </authorList>
    </citation>
    <scope>NUCLEOTIDE SEQUENCE [LARGE SCALE GENOMIC DNA]</scope>
    <source>
        <strain evidence="10 11">S2-20-2</strain>
    </source>
</reference>
<feature type="transmembrane region" description="Helical" evidence="8">
    <location>
        <begin position="246"/>
        <end position="265"/>
    </location>
</feature>
<evidence type="ECO:0000256" key="5">
    <source>
        <dbReference type="ARBA" id="ARBA00022692"/>
    </source>
</evidence>
<feature type="transmembrane region" description="Helical" evidence="8">
    <location>
        <begin position="145"/>
        <end position="172"/>
    </location>
</feature>
<evidence type="ECO:0000313" key="10">
    <source>
        <dbReference type="EMBL" id="QNH62122.1"/>
    </source>
</evidence>
<dbReference type="KEGG" id="hsk:H4317_18560"/>
<dbReference type="Proteomes" id="UP000515489">
    <property type="component" value="Chromosome"/>
</dbReference>
<keyword evidence="2" id="KW-1003">Cell membrane</keyword>
<comment type="subcellular location">
    <subcellularLocation>
        <location evidence="1">Cell membrane</location>
        <topology evidence="1">Multi-pass membrane protein</topology>
    </subcellularLocation>
</comment>
<dbReference type="EMBL" id="CP060202">
    <property type="protein sequence ID" value="QNH62122.1"/>
    <property type="molecule type" value="Genomic_DNA"/>
</dbReference>
<keyword evidence="5 8" id="KW-0812">Transmembrane</keyword>
<evidence type="ECO:0000259" key="9">
    <source>
        <dbReference type="Pfam" id="PF13231"/>
    </source>
</evidence>
<feature type="transmembrane region" description="Helical" evidence="8">
    <location>
        <begin position="272"/>
        <end position="289"/>
    </location>
</feature>
<dbReference type="GO" id="GO:0010041">
    <property type="term" value="P:response to iron(III) ion"/>
    <property type="evidence" value="ECO:0007669"/>
    <property type="project" value="TreeGrafter"/>
</dbReference>
<dbReference type="GO" id="GO:0016763">
    <property type="term" value="F:pentosyltransferase activity"/>
    <property type="evidence" value="ECO:0007669"/>
    <property type="project" value="TreeGrafter"/>
</dbReference>
<evidence type="ECO:0000256" key="3">
    <source>
        <dbReference type="ARBA" id="ARBA00022676"/>
    </source>
</evidence>
<sequence>MPIALWDESRLAVNAAEMLNNGNWLVTHFDGKPDLWNAKPPLLIWIQASLFWLFGMNEVTLRLPSALAGLATAGLLAWFGVRVLRSPLVGLFSALVLLTTSGYIDRHITRTGDYDTLLVFFTTWYVLSFYRYLEEGHRRSLWHTGIGITLAILTKSVVGAFFLPALLLYTIATRKLLPLLRQRDFYIMAAGILVAVALYYVPREFVSPGYWQAVYDNELGGRLGKSEIGLVSTWTWYLDMLIQDELLPWLYVYPIGFFALLHPAAPPKYRRLALLLVICVAFLLTVISYSATKYFWYEAPIYPLCALVAGAGLAVIAEVIVTHLRAGSRPWAVILFIVCVFAWPAKIIWDECFYNEYESDTLFGKYIRHQAKEYGQIDSYTLLTGLGYDSSMLFSRLAAMREYDHTVRVLYYWQILDLRQGETVIVCNPKMRTQVDSLFQTNAVFEESPCATLLLLAPKVNR</sequence>
<keyword evidence="3" id="KW-0328">Glycosyltransferase</keyword>
<keyword evidence="11" id="KW-1185">Reference proteome</keyword>
<evidence type="ECO:0000256" key="7">
    <source>
        <dbReference type="ARBA" id="ARBA00023136"/>
    </source>
</evidence>
<dbReference type="AlphaFoldDB" id="A0A7G7W6X9"/>
<evidence type="ECO:0000256" key="1">
    <source>
        <dbReference type="ARBA" id="ARBA00004651"/>
    </source>
</evidence>
<evidence type="ECO:0000313" key="11">
    <source>
        <dbReference type="Proteomes" id="UP000515489"/>
    </source>
</evidence>
<dbReference type="GO" id="GO:0009103">
    <property type="term" value="P:lipopolysaccharide biosynthetic process"/>
    <property type="evidence" value="ECO:0007669"/>
    <property type="project" value="UniProtKB-ARBA"/>
</dbReference>
<gene>
    <name evidence="10" type="ORF">H4317_18560</name>
</gene>
<dbReference type="Pfam" id="PF13231">
    <property type="entry name" value="PMT_2"/>
    <property type="match status" value="1"/>
</dbReference>
<organism evidence="10 11">
    <name type="scientific">Hymenobacter sediminicola</name>
    <dbReference type="NCBI Taxonomy" id="2761579"/>
    <lineage>
        <taxon>Bacteria</taxon>
        <taxon>Pseudomonadati</taxon>
        <taxon>Bacteroidota</taxon>
        <taxon>Cytophagia</taxon>
        <taxon>Cytophagales</taxon>
        <taxon>Hymenobacteraceae</taxon>
        <taxon>Hymenobacter</taxon>
    </lineage>
</organism>
<feature type="transmembrane region" description="Helical" evidence="8">
    <location>
        <begin position="87"/>
        <end position="104"/>
    </location>
</feature>
<evidence type="ECO:0000256" key="8">
    <source>
        <dbReference type="SAM" id="Phobius"/>
    </source>
</evidence>
<feature type="transmembrane region" description="Helical" evidence="8">
    <location>
        <begin position="331"/>
        <end position="349"/>
    </location>
</feature>
<dbReference type="RefSeq" id="WP_185888039.1">
    <property type="nucleotide sequence ID" value="NZ_CP060202.1"/>
</dbReference>
<accession>A0A7G7W6X9</accession>
<dbReference type="InterPro" id="IPR050297">
    <property type="entry name" value="LipidA_mod_glycosyltrf_83"/>
</dbReference>
<name>A0A7G7W6X9_9BACT</name>
<feature type="domain" description="Glycosyltransferase RgtA/B/C/D-like" evidence="9">
    <location>
        <begin position="39"/>
        <end position="199"/>
    </location>
</feature>
<evidence type="ECO:0000256" key="2">
    <source>
        <dbReference type="ARBA" id="ARBA00022475"/>
    </source>
</evidence>
<keyword evidence="7 8" id="KW-0472">Membrane</keyword>
<evidence type="ECO:0000256" key="6">
    <source>
        <dbReference type="ARBA" id="ARBA00022989"/>
    </source>
</evidence>
<proteinExistence type="predicted"/>
<feature type="transmembrane region" description="Helical" evidence="8">
    <location>
        <begin position="301"/>
        <end position="324"/>
    </location>
</feature>
<dbReference type="PANTHER" id="PTHR33908">
    <property type="entry name" value="MANNOSYLTRANSFERASE YKCB-RELATED"/>
    <property type="match status" value="1"/>
</dbReference>
<dbReference type="GO" id="GO:0005886">
    <property type="term" value="C:plasma membrane"/>
    <property type="evidence" value="ECO:0007669"/>
    <property type="project" value="UniProtKB-SubCell"/>
</dbReference>
<dbReference type="PANTHER" id="PTHR33908:SF3">
    <property type="entry name" value="UNDECAPRENYL PHOSPHATE-ALPHA-4-AMINO-4-DEOXY-L-ARABINOSE ARABINOSYL TRANSFERASE"/>
    <property type="match status" value="1"/>
</dbReference>
<feature type="transmembrane region" description="Helical" evidence="8">
    <location>
        <begin position="184"/>
        <end position="201"/>
    </location>
</feature>
<dbReference type="InterPro" id="IPR038731">
    <property type="entry name" value="RgtA/B/C-like"/>
</dbReference>
<feature type="transmembrane region" description="Helical" evidence="8">
    <location>
        <begin position="63"/>
        <end position="81"/>
    </location>
</feature>